<keyword evidence="2" id="KW-0479">Metal-binding</keyword>
<sequence length="475" mass="54030">MDSGGLPGIQQEVEVCYCGKGRNLGSAELQCQTCSKWYHQDCTGCNIGSSIPFMCNYIYQCKHCGPNGLESFQKKLASFQQICYTTLANLTYMFRDENRVMFSRDREIIPFVEKHWEMMTTMPRRIKSTWHTTVNKTLAKETDIFFGNETAAGDTQFGLLNSDLYKVTPAFEILTKSNTQIQAPQRPGVPVDKGLRGQKRKANQETVQVTNNKAKKGEMLNITRLAPHGYPTEHPFNKDGYRYILVEPDPHAPNRQAYDDSIEWAGKPIPGYLYRTFMGSEVLLALHDRASQLKISEDRLSVTGEKGYSMIRACHGVSRGSWYYEVHVDEMPENTATRIGWAQQQGNLQAPCGYDKFSYAWRSRKGSKCHQSILKLYSAPYREGDTLGFHIYLPEPDDPHHLVPASHKDQPLVKFKNHLYYEAKDHVGDAEKLLKIKPGSKIGFYLNGKFQGVAYENLYGGTYYPAISLYKLAKN</sequence>
<dbReference type="SUPFAM" id="SSF49899">
    <property type="entry name" value="Concanavalin A-like lectins/glucanases"/>
    <property type="match status" value="1"/>
</dbReference>
<dbReference type="InterPro" id="IPR003877">
    <property type="entry name" value="SPRY_dom"/>
</dbReference>
<dbReference type="CDD" id="cd15583">
    <property type="entry name" value="PHD_ash2p_like"/>
    <property type="match status" value="1"/>
</dbReference>
<dbReference type="Proteomes" id="UP000828390">
    <property type="component" value="Unassembled WGS sequence"/>
</dbReference>
<dbReference type="AlphaFoldDB" id="A0A9D4RBY1"/>
<dbReference type="InterPro" id="IPR049455">
    <property type="entry name" value="ASH2-like_PHD"/>
</dbReference>
<evidence type="ECO:0000256" key="1">
    <source>
        <dbReference type="ARBA" id="ARBA00004123"/>
    </source>
</evidence>
<dbReference type="Gene3D" id="3.90.980.20">
    <property type="match status" value="1"/>
</dbReference>
<dbReference type="InterPro" id="IPR019786">
    <property type="entry name" value="Zinc_finger_PHD-type_CS"/>
</dbReference>
<feature type="domain" description="B30.2/SPRY" evidence="7">
    <location>
        <begin position="262"/>
        <end position="475"/>
    </location>
</feature>
<comment type="caution">
    <text evidence="8">The sequence shown here is derived from an EMBL/GenBank/DDBJ whole genome shotgun (WGS) entry which is preliminary data.</text>
</comment>
<dbReference type="Pfam" id="PF21198">
    <property type="entry name" value="ASH2L-like_WH"/>
    <property type="match status" value="1"/>
</dbReference>
<dbReference type="EMBL" id="JAIWYP010000002">
    <property type="protein sequence ID" value="KAH3861122.1"/>
    <property type="molecule type" value="Genomic_DNA"/>
</dbReference>
<dbReference type="PANTHER" id="PTHR10598">
    <property type="entry name" value="SET1/ASH2 HISTONE METHYLTRANSFERASE COMPLEX SUBUNIT ASH2"/>
    <property type="match status" value="1"/>
</dbReference>
<keyword evidence="5" id="KW-0539">Nucleus</keyword>
<dbReference type="CDD" id="cd12872">
    <property type="entry name" value="SPRY_Ash2"/>
    <property type="match status" value="1"/>
</dbReference>
<evidence type="ECO:0000256" key="3">
    <source>
        <dbReference type="ARBA" id="ARBA00022771"/>
    </source>
</evidence>
<dbReference type="PANTHER" id="PTHR10598:SF0">
    <property type="entry name" value="SET1_ASH2 HISTONE METHYLTRANSFERASE COMPLEX SUBUNIT ASH2"/>
    <property type="match status" value="1"/>
</dbReference>
<evidence type="ECO:0000313" key="9">
    <source>
        <dbReference type="Proteomes" id="UP000828390"/>
    </source>
</evidence>
<evidence type="ECO:0000259" key="7">
    <source>
        <dbReference type="PROSITE" id="PS50188"/>
    </source>
</evidence>
<dbReference type="InterPro" id="IPR043136">
    <property type="entry name" value="B30.2/SPRY_sf"/>
</dbReference>
<proteinExistence type="predicted"/>
<dbReference type="InterPro" id="IPR001870">
    <property type="entry name" value="B30.2/SPRY"/>
</dbReference>
<dbReference type="InterPro" id="IPR013320">
    <property type="entry name" value="ConA-like_dom_sf"/>
</dbReference>
<reference evidence="8" key="2">
    <citation type="submission" date="2020-11" db="EMBL/GenBank/DDBJ databases">
        <authorList>
            <person name="McCartney M.A."/>
            <person name="Auch B."/>
            <person name="Kono T."/>
            <person name="Mallez S."/>
            <person name="Becker A."/>
            <person name="Gohl D.M."/>
            <person name="Silverstein K.A.T."/>
            <person name="Koren S."/>
            <person name="Bechman K.B."/>
            <person name="Herman A."/>
            <person name="Abrahante J.E."/>
            <person name="Garbe J."/>
        </authorList>
    </citation>
    <scope>NUCLEOTIDE SEQUENCE</scope>
    <source>
        <strain evidence="8">Duluth1</strain>
        <tissue evidence="8">Whole animal</tissue>
    </source>
</reference>
<dbReference type="GO" id="GO:0048188">
    <property type="term" value="C:Set1C/COMPASS complex"/>
    <property type="evidence" value="ECO:0007669"/>
    <property type="project" value="InterPro"/>
</dbReference>
<name>A0A9D4RBY1_DREPO</name>
<reference evidence="8" key="1">
    <citation type="journal article" date="2019" name="bioRxiv">
        <title>The Genome of the Zebra Mussel, Dreissena polymorpha: A Resource for Invasive Species Research.</title>
        <authorList>
            <person name="McCartney M.A."/>
            <person name="Auch B."/>
            <person name="Kono T."/>
            <person name="Mallez S."/>
            <person name="Zhang Y."/>
            <person name="Obille A."/>
            <person name="Becker A."/>
            <person name="Abrahante J.E."/>
            <person name="Garbe J."/>
            <person name="Badalamenti J.P."/>
            <person name="Herman A."/>
            <person name="Mangelson H."/>
            <person name="Liachko I."/>
            <person name="Sullivan S."/>
            <person name="Sone E.D."/>
            <person name="Koren S."/>
            <person name="Silverstein K.A.T."/>
            <person name="Beckman K.B."/>
            <person name="Gohl D.M."/>
        </authorList>
    </citation>
    <scope>NUCLEOTIDE SEQUENCE</scope>
    <source>
        <strain evidence="8">Duluth1</strain>
        <tissue evidence="8">Whole animal</tissue>
    </source>
</reference>
<accession>A0A9D4RBY1</accession>
<evidence type="ECO:0000256" key="5">
    <source>
        <dbReference type="ARBA" id="ARBA00023242"/>
    </source>
</evidence>
<comment type="subcellular location">
    <subcellularLocation>
        <location evidence="1">Nucleus</location>
    </subcellularLocation>
</comment>
<dbReference type="Pfam" id="PF21257">
    <property type="entry name" value="PHD_ash2p_like"/>
    <property type="match status" value="1"/>
</dbReference>
<dbReference type="PROSITE" id="PS50188">
    <property type="entry name" value="B302_SPRY"/>
    <property type="match status" value="1"/>
</dbReference>
<dbReference type="InterPro" id="IPR037353">
    <property type="entry name" value="ASH2"/>
</dbReference>
<dbReference type="InterPro" id="IPR011011">
    <property type="entry name" value="Znf_FYVE_PHD"/>
</dbReference>
<dbReference type="SUPFAM" id="SSF57903">
    <property type="entry name" value="FYVE/PHD zinc finger"/>
    <property type="match status" value="1"/>
</dbReference>
<evidence type="ECO:0000256" key="2">
    <source>
        <dbReference type="ARBA" id="ARBA00022723"/>
    </source>
</evidence>
<dbReference type="GO" id="GO:0008270">
    <property type="term" value="F:zinc ion binding"/>
    <property type="evidence" value="ECO:0007669"/>
    <property type="project" value="UniProtKB-KW"/>
</dbReference>
<dbReference type="Gene3D" id="2.60.120.920">
    <property type="match status" value="1"/>
</dbReference>
<dbReference type="GO" id="GO:0000976">
    <property type="term" value="F:transcription cis-regulatory region binding"/>
    <property type="evidence" value="ECO:0007669"/>
    <property type="project" value="TreeGrafter"/>
</dbReference>
<keyword evidence="4" id="KW-0862">Zinc</keyword>
<feature type="region of interest" description="Disordered" evidence="6">
    <location>
        <begin position="181"/>
        <end position="203"/>
    </location>
</feature>
<dbReference type="InterPro" id="IPR053835">
    <property type="entry name" value="ASH2L-like_WH"/>
</dbReference>
<evidence type="ECO:0000256" key="6">
    <source>
        <dbReference type="SAM" id="MobiDB-lite"/>
    </source>
</evidence>
<dbReference type="SMART" id="SM00449">
    <property type="entry name" value="SPRY"/>
    <property type="match status" value="1"/>
</dbReference>
<gene>
    <name evidence="8" type="ORF">DPMN_024050</name>
</gene>
<evidence type="ECO:0000256" key="4">
    <source>
        <dbReference type="ARBA" id="ARBA00022833"/>
    </source>
</evidence>
<evidence type="ECO:0000313" key="8">
    <source>
        <dbReference type="EMBL" id="KAH3861122.1"/>
    </source>
</evidence>
<protein>
    <recommendedName>
        <fullName evidence="7">B30.2/SPRY domain-containing protein</fullName>
    </recommendedName>
</protein>
<dbReference type="Pfam" id="PF00622">
    <property type="entry name" value="SPRY"/>
    <property type="match status" value="1"/>
</dbReference>
<organism evidence="8 9">
    <name type="scientific">Dreissena polymorpha</name>
    <name type="common">Zebra mussel</name>
    <name type="synonym">Mytilus polymorpha</name>
    <dbReference type="NCBI Taxonomy" id="45954"/>
    <lineage>
        <taxon>Eukaryota</taxon>
        <taxon>Metazoa</taxon>
        <taxon>Spiralia</taxon>
        <taxon>Lophotrochozoa</taxon>
        <taxon>Mollusca</taxon>
        <taxon>Bivalvia</taxon>
        <taxon>Autobranchia</taxon>
        <taxon>Heteroconchia</taxon>
        <taxon>Euheterodonta</taxon>
        <taxon>Imparidentia</taxon>
        <taxon>Neoheterodontei</taxon>
        <taxon>Myida</taxon>
        <taxon>Dreissenoidea</taxon>
        <taxon>Dreissenidae</taxon>
        <taxon>Dreissena</taxon>
    </lineage>
</organism>
<keyword evidence="9" id="KW-1185">Reference proteome</keyword>
<dbReference type="PROSITE" id="PS01359">
    <property type="entry name" value="ZF_PHD_1"/>
    <property type="match status" value="1"/>
</dbReference>
<keyword evidence="3" id="KW-0863">Zinc-finger</keyword>